<dbReference type="GO" id="GO:0003700">
    <property type="term" value="F:DNA-binding transcription factor activity"/>
    <property type="evidence" value="ECO:0007669"/>
    <property type="project" value="InterPro"/>
</dbReference>
<dbReference type="InterPro" id="IPR047057">
    <property type="entry name" value="MerR_fam"/>
</dbReference>
<dbReference type="PROSITE" id="PS50937">
    <property type="entry name" value="HTH_MERR_2"/>
    <property type="match status" value="1"/>
</dbReference>
<dbReference type="InterPro" id="IPR036594">
    <property type="entry name" value="Meth_synthase_dom"/>
</dbReference>
<keyword evidence="4" id="KW-0804">Transcription</keyword>
<dbReference type="Gene3D" id="1.10.1240.10">
    <property type="entry name" value="Methionine synthase domain"/>
    <property type="match status" value="1"/>
</dbReference>
<dbReference type="GO" id="GO:0031419">
    <property type="term" value="F:cobalamin binding"/>
    <property type="evidence" value="ECO:0007669"/>
    <property type="project" value="InterPro"/>
</dbReference>
<evidence type="ECO:0000259" key="5">
    <source>
        <dbReference type="PROSITE" id="PS50937"/>
    </source>
</evidence>
<dbReference type="SUPFAM" id="SSF46955">
    <property type="entry name" value="Putative DNA-binding domain"/>
    <property type="match status" value="1"/>
</dbReference>
<keyword evidence="3 7" id="KW-0238">DNA-binding</keyword>
<sequence>MYTIKRAAEQVGVSVSTLRSWERRYGIGSPQRTDSGYRLYDEHAVRELSIMQALITEGWSVRAAAEEALRRAAAPVERVPRPSDQSLVAMAESYDVASLTALLDERFSTASFESAVDGWLMPSLQDLGSAWEAGRVSVAGEHLVSYSIARRLSASYDAAGGNVLGASTPNVVVGLPPGSRHELGLLSFATAARRLGLATTYLGADVPVSAWQAAVAARPVACAVLALSDDADVDALYQVVSAISAARPGTIVAVGGSAQDSAPPECLRLGHQVGPAAVLLAERLGSLAAKRAAT</sequence>
<evidence type="ECO:0000256" key="2">
    <source>
        <dbReference type="ARBA" id="ARBA00023015"/>
    </source>
</evidence>
<evidence type="ECO:0000259" key="6">
    <source>
        <dbReference type="PROSITE" id="PS51332"/>
    </source>
</evidence>
<keyword evidence="8" id="KW-1185">Reference proteome</keyword>
<dbReference type="InterPro" id="IPR000551">
    <property type="entry name" value="MerR-type_HTH_dom"/>
</dbReference>
<dbReference type="GO" id="GO:0003677">
    <property type="term" value="F:DNA binding"/>
    <property type="evidence" value="ECO:0007669"/>
    <property type="project" value="UniProtKB-KW"/>
</dbReference>
<dbReference type="InterPro" id="IPR036724">
    <property type="entry name" value="Cobalamin-bd_sf"/>
</dbReference>
<evidence type="ECO:0000313" key="8">
    <source>
        <dbReference type="Proteomes" id="UP000294853"/>
    </source>
</evidence>
<dbReference type="Gene3D" id="1.10.1660.10">
    <property type="match status" value="1"/>
</dbReference>
<reference evidence="7 8" key="1">
    <citation type="submission" date="2019-03" db="EMBL/GenBank/DDBJ databases">
        <title>Three New Species of Nocardioides, Nocardioides euryhalodurans sp. nov., Nocardioides seonyuensis sp. nov. and Nocardioides eburneoflavus sp. nov. Iolated from Soil.</title>
        <authorList>
            <person name="Roh S.G."/>
            <person name="Lee C."/>
            <person name="Kim M.-K."/>
            <person name="Kim S.B."/>
        </authorList>
    </citation>
    <scope>NUCLEOTIDE SEQUENCE [LARGE SCALE GENOMIC DNA]</scope>
    <source>
        <strain evidence="7 8">MMS17-SY207-3</strain>
    </source>
</reference>
<feature type="domain" description="B12-binding" evidence="6">
    <location>
        <begin position="168"/>
        <end position="294"/>
    </location>
</feature>
<dbReference type="Pfam" id="PF02607">
    <property type="entry name" value="B12-binding_2"/>
    <property type="match status" value="1"/>
</dbReference>
<feature type="domain" description="HTH merR-type" evidence="5">
    <location>
        <begin position="1"/>
        <end position="71"/>
    </location>
</feature>
<dbReference type="InterPro" id="IPR009061">
    <property type="entry name" value="DNA-bd_dom_put_sf"/>
</dbReference>
<dbReference type="SUPFAM" id="SSF52242">
    <property type="entry name" value="Cobalamin (vitamin B12)-binding domain"/>
    <property type="match status" value="1"/>
</dbReference>
<evidence type="ECO:0000256" key="3">
    <source>
        <dbReference type="ARBA" id="ARBA00023125"/>
    </source>
</evidence>
<dbReference type="PANTHER" id="PTHR30204:SF69">
    <property type="entry name" value="MERR-FAMILY TRANSCRIPTIONAL REGULATOR"/>
    <property type="match status" value="1"/>
</dbReference>
<dbReference type="Gene3D" id="3.40.50.280">
    <property type="entry name" value="Cobalamin-binding domain"/>
    <property type="match status" value="1"/>
</dbReference>
<dbReference type="OrthoDB" id="9800334at2"/>
<name>A0A4P7IB03_9ACTN</name>
<dbReference type="RefSeq" id="WP_135266191.1">
    <property type="nucleotide sequence ID" value="NZ_CP038436.1"/>
</dbReference>
<dbReference type="EMBL" id="CP038436">
    <property type="protein sequence ID" value="QBX54218.1"/>
    <property type="molecule type" value="Genomic_DNA"/>
</dbReference>
<dbReference type="InterPro" id="IPR006158">
    <property type="entry name" value="Cobalamin-bd"/>
</dbReference>
<evidence type="ECO:0000256" key="4">
    <source>
        <dbReference type="ARBA" id="ARBA00023163"/>
    </source>
</evidence>
<accession>A0A4P7IB03</accession>
<organism evidence="7 8">
    <name type="scientific">Nocardioides seonyuensis</name>
    <dbReference type="NCBI Taxonomy" id="2518371"/>
    <lineage>
        <taxon>Bacteria</taxon>
        <taxon>Bacillati</taxon>
        <taxon>Actinomycetota</taxon>
        <taxon>Actinomycetes</taxon>
        <taxon>Propionibacteriales</taxon>
        <taxon>Nocardioidaceae</taxon>
        <taxon>Nocardioides</taxon>
    </lineage>
</organism>
<dbReference type="Pfam" id="PF13411">
    <property type="entry name" value="MerR_1"/>
    <property type="match status" value="1"/>
</dbReference>
<evidence type="ECO:0000313" key="7">
    <source>
        <dbReference type="EMBL" id="QBX54218.1"/>
    </source>
</evidence>
<evidence type="ECO:0000256" key="1">
    <source>
        <dbReference type="ARBA" id="ARBA00022491"/>
    </source>
</evidence>
<dbReference type="AlphaFoldDB" id="A0A4P7IB03"/>
<proteinExistence type="predicted"/>
<dbReference type="GO" id="GO:0046872">
    <property type="term" value="F:metal ion binding"/>
    <property type="evidence" value="ECO:0007669"/>
    <property type="project" value="InterPro"/>
</dbReference>
<keyword evidence="1" id="KW-0678">Repressor</keyword>
<dbReference type="InterPro" id="IPR003759">
    <property type="entry name" value="Cbl-bd_cap"/>
</dbReference>
<dbReference type="SMART" id="SM00422">
    <property type="entry name" value="HTH_MERR"/>
    <property type="match status" value="1"/>
</dbReference>
<dbReference type="KEGG" id="nsn:EXE58_01165"/>
<dbReference type="PROSITE" id="PS51332">
    <property type="entry name" value="B12_BINDING"/>
    <property type="match status" value="1"/>
</dbReference>
<gene>
    <name evidence="7" type="ORF">EXE58_01165</name>
</gene>
<protein>
    <submittedName>
        <fullName evidence="7">MerR family DNA-binding transcriptional regulator</fullName>
    </submittedName>
</protein>
<keyword evidence="2" id="KW-0805">Transcription regulation</keyword>
<dbReference type="Proteomes" id="UP000294853">
    <property type="component" value="Chromosome"/>
</dbReference>
<dbReference type="PANTHER" id="PTHR30204">
    <property type="entry name" value="REDOX-CYCLING DRUG-SENSING TRANSCRIPTIONAL ACTIVATOR SOXR"/>
    <property type="match status" value="1"/>
</dbReference>